<dbReference type="Gene3D" id="2.60.40.10">
    <property type="entry name" value="Immunoglobulins"/>
    <property type="match status" value="1"/>
</dbReference>
<reference evidence="2" key="1">
    <citation type="submission" date="2020-08" db="EMBL/GenBank/DDBJ databases">
        <title>Genomic Encyclopedia of Type Strains, Phase IV (KMG-IV): sequencing the most valuable type-strain genomes for metagenomic binning, comparative biology and taxonomic classification.</title>
        <authorList>
            <person name="Goeker M."/>
        </authorList>
    </citation>
    <scope>NUCLEOTIDE SEQUENCE [LARGE SCALE GENOMIC DNA]</scope>
    <source>
        <strain evidence="2">DSM 105720</strain>
    </source>
</reference>
<comment type="caution">
    <text evidence="2">The sequence shown here is derived from an EMBL/GenBank/DDBJ whole genome shotgun (WGS) entry which is preliminary data.</text>
</comment>
<dbReference type="AlphaFoldDB" id="A0A840D757"/>
<feature type="domain" description="BACON" evidence="1">
    <location>
        <begin position="59"/>
        <end position="111"/>
    </location>
</feature>
<sequence length="189" mass="20760">MDNFNTNKDMIMRNISILILVVTILWGGCAKDELSPELSVVLVENADENYSITVTSNIAWVATEDAAWFTLNPTSDTGNCTIVVSVEENTTTAREATITVKGGTLTETVTIQAAAISEPHEILEFTCTPTYSNVSLRATAKSILVDWGDGSEKEYTNLNGTFFSFTHAYVNNAVRQKLIRQYEGGRAYT</sequence>
<accession>A0A840D757</accession>
<dbReference type="RefSeq" id="WP_183209150.1">
    <property type="nucleotide sequence ID" value="NZ_JACIER010000014.1"/>
</dbReference>
<dbReference type="InterPro" id="IPR024361">
    <property type="entry name" value="BACON"/>
</dbReference>
<proteinExistence type="predicted"/>
<evidence type="ECO:0000313" key="3">
    <source>
        <dbReference type="Proteomes" id="UP000560658"/>
    </source>
</evidence>
<keyword evidence="3" id="KW-1185">Reference proteome</keyword>
<protein>
    <recommendedName>
        <fullName evidence="1">BACON domain-containing protein</fullName>
    </recommendedName>
</protein>
<evidence type="ECO:0000259" key="1">
    <source>
        <dbReference type="Pfam" id="PF13004"/>
    </source>
</evidence>
<dbReference type="Proteomes" id="UP000560658">
    <property type="component" value="Unassembled WGS sequence"/>
</dbReference>
<dbReference type="CDD" id="cd14948">
    <property type="entry name" value="BACON"/>
    <property type="match status" value="1"/>
</dbReference>
<evidence type="ECO:0000313" key="2">
    <source>
        <dbReference type="EMBL" id="MBB4045304.1"/>
    </source>
</evidence>
<dbReference type="Pfam" id="PF13004">
    <property type="entry name" value="BACON"/>
    <property type="match status" value="1"/>
</dbReference>
<organism evidence="2 3">
    <name type="scientific">Bacteroides reticulotermitis</name>
    <dbReference type="NCBI Taxonomy" id="1133319"/>
    <lineage>
        <taxon>Bacteria</taxon>
        <taxon>Pseudomonadati</taxon>
        <taxon>Bacteroidota</taxon>
        <taxon>Bacteroidia</taxon>
        <taxon>Bacteroidales</taxon>
        <taxon>Bacteroidaceae</taxon>
        <taxon>Bacteroides</taxon>
    </lineage>
</organism>
<gene>
    <name evidence="2" type="ORF">GGR06_003116</name>
</gene>
<dbReference type="InterPro" id="IPR013783">
    <property type="entry name" value="Ig-like_fold"/>
</dbReference>
<dbReference type="EMBL" id="JACIER010000014">
    <property type="protein sequence ID" value="MBB4045304.1"/>
    <property type="molecule type" value="Genomic_DNA"/>
</dbReference>
<name>A0A840D757_9BACE</name>